<evidence type="ECO:0000256" key="4">
    <source>
        <dbReference type="ARBA" id="ARBA00022679"/>
    </source>
</evidence>
<keyword evidence="8" id="KW-0902">Two-component regulatory system</keyword>
<dbReference type="Gene3D" id="3.30.565.10">
    <property type="entry name" value="Histidine kinase-like ATPase, C-terminal domain"/>
    <property type="match status" value="1"/>
</dbReference>
<gene>
    <name evidence="11" type="ORF">ATY39_01750</name>
</gene>
<evidence type="ECO:0000259" key="9">
    <source>
        <dbReference type="PROSITE" id="PS50109"/>
    </source>
</evidence>
<dbReference type="SMART" id="SM00091">
    <property type="entry name" value="PAS"/>
    <property type="match status" value="2"/>
</dbReference>
<dbReference type="CDD" id="cd00082">
    <property type="entry name" value="HisKA"/>
    <property type="match status" value="1"/>
</dbReference>
<dbReference type="InterPro" id="IPR005467">
    <property type="entry name" value="His_kinase_dom"/>
</dbReference>
<dbReference type="EMBL" id="CP014806">
    <property type="protein sequence ID" value="AMW98252.1"/>
    <property type="molecule type" value="Genomic_DNA"/>
</dbReference>
<reference evidence="11 12" key="1">
    <citation type="journal article" date="2016" name="Genome Announc.">
        <title>Whole-Genome Sequence of Rummeliibacillus stabekisii Strain PP9 Isolated from Antarctic Soil.</title>
        <authorList>
            <person name="da Mota F.F."/>
            <person name="Vollu R.E."/>
            <person name="Jurelevicius D."/>
            <person name="Seldin L."/>
        </authorList>
    </citation>
    <scope>NUCLEOTIDE SEQUENCE [LARGE SCALE GENOMIC DNA]</scope>
    <source>
        <strain evidence="11 12">PP9</strain>
    </source>
</reference>
<dbReference type="PROSITE" id="PS50109">
    <property type="entry name" value="HIS_KIN"/>
    <property type="match status" value="1"/>
</dbReference>
<evidence type="ECO:0000256" key="6">
    <source>
        <dbReference type="ARBA" id="ARBA00022777"/>
    </source>
</evidence>
<dbReference type="STRING" id="241244.ATY39_01750"/>
<dbReference type="SUPFAM" id="SSF47384">
    <property type="entry name" value="Homodimeric domain of signal transducing histidine kinase"/>
    <property type="match status" value="1"/>
</dbReference>
<dbReference type="Gene3D" id="3.30.450.20">
    <property type="entry name" value="PAS domain"/>
    <property type="match status" value="1"/>
</dbReference>
<dbReference type="PRINTS" id="PR00344">
    <property type="entry name" value="BCTRLSENSOR"/>
</dbReference>
<evidence type="ECO:0000313" key="11">
    <source>
        <dbReference type="EMBL" id="AMW98252.1"/>
    </source>
</evidence>
<evidence type="ECO:0000313" key="12">
    <source>
        <dbReference type="Proteomes" id="UP000076021"/>
    </source>
</evidence>
<accession>A0A143H962</accession>
<dbReference type="Pfam" id="PF02518">
    <property type="entry name" value="HATPase_c"/>
    <property type="match status" value="1"/>
</dbReference>
<dbReference type="SMART" id="SM00388">
    <property type="entry name" value="HisKA"/>
    <property type="match status" value="1"/>
</dbReference>
<dbReference type="InterPro" id="IPR036097">
    <property type="entry name" value="HisK_dim/P_sf"/>
</dbReference>
<evidence type="ECO:0000256" key="8">
    <source>
        <dbReference type="ARBA" id="ARBA00023012"/>
    </source>
</evidence>
<dbReference type="InterPro" id="IPR004358">
    <property type="entry name" value="Sig_transdc_His_kin-like_C"/>
</dbReference>
<dbReference type="OrthoDB" id="9815750at2"/>
<sequence length="491" mass="56813">MPQRFFSNFDFTFQECEEPIIIVDHRFHILFANELAKEHLQVEEDIDIKNWLSEDSYDVWKQIVENTKTRSYTTEKMSINTLNSKIEDMKVTSCYSDVYDWILLCFHYSEVTSKVDKHLAIEKKFRRVFDQSESGLLLTDADKRIVEMNEMAAKLLNVSLHSIIGQDISILWKLFPNEGYNIHKFFCSLKETGKGELTVQVPMKEGTRYIQLLSNYDSQEDIQLTIIRDETERIMMMKRLEHQQTLQMVGEMAASIAHEIKNPMTTLKGFTDLMKMTATGENKRYLSVLDREIERIENIVNEFLDLSKPGGYEMNIFSFSELMEETIELMQPQSIMQHVEIEYEKNLYQEDLILGNSHKLKQVLINLLKNAFEVMPSGGKIVIRQQIKYYDKVTISIEDSGTGMSENDLENIFTPFYTTKSEGTGLGLAFVAKTVEEHNGKITATSKVGEGTIFSIDFPLVIQKQREMVAEKSLEIDFADLTEPSDCFYSV</sequence>
<organism evidence="11 12">
    <name type="scientific">Rummeliibacillus stabekisii</name>
    <dbReference type="NCBI Taxonomy" id="241244"/>
    <lineage>
        <taxon>Bacteria</taxon>
        <taxon>Bacillati</taxon>
        <taxon>Bacillota</taxon>
        <taxon>Bacilli</taxon>
        <taxon>Bacillales</taxon>
        <taxon>Caryophanaceae</taxon>
        <taxon>Rummeliibacillus</taxon>
    </lineage>
</organism>
<evidence type="ECO:0000256" key="2">
    <source>
        <dbReference type="ARBA" id="ARBA00012438"/>
    </source>
</evidence>
<evidence type="ECO:0000256" key="3">
    <source>
        <dbReference type="ARBA" id="ARBA00022553"/>
    </source>
</evidence>
<dbReference type="Gene3D" id="1.10.287.130">
    <property type="match status" value="1"/>
</dbReference>
<dbReference type="GO" id="GO:0000155">
    <property type="term" value="F:phosphorelay sensor kinase activity"/>
    <property type="evidence" value="ECO:0007669"/>
    <property type="project" value="InterPro"/>
</dbReference>
<dbReference type="InterPro" id="IPR036890">
    <property type="entry name" value="HATPase_C_sf"/>
</dbReference>
<feature type="domain" description="Histidine kinase" evidence="9">
    <location>
        <begin position="255"/>
        <end position="462"/>
    </location>
</feature>
<dbReference type="GO" id="GO:0005524">
    <property type="term" value="F:ATP binding"/>
    <property type="evidence" value="ECO:0007669"/>
    <property type="project" value="UniProtKB-KW"/>
</dbReference>
<feature type="domain" description="PAS" evidence="10">
    <location>
        <begin position="121"/>
        <end position="178"/>
    </location>
</feature>
<keyword evidence="12" id="KW-1185">Reference proteome</keyword>
<name>A0A143H962_9BACL</name>
<protein>
    <recommendedName>
        <fullName evidence="2">histidine kinase</fullName>
        <ecNumber evidence="2">2.7.13.3</ecNumber>
    </recommendedName>
</protein>
<comment type="catalytic activity">
    <reaction evidence="1">
        <text>ATP + protein L-histidine = ADP + protein N-phospho-L-histidine.</text>
        <dbReference type="EC" id="2.7.13.3"/>
    </reaction>
</comment>
<dbReference type="SUPFAM" id="SSF55785">
    <property type="entry name" value="PYP-like sensor domain (PAS domain)"/>
    <property type="match status" value="1"/>
</dbReference>
<dbReference type="Pfam" id="PF13188">
    <property type="entry name" value="PAS_8"/>
    <property type="match status" value="1"/>
</dbReference>
<dbReference type="Pfam" id="PF00512">
    <property type="entry name" value="HisKA"/>
    <property type="match status" value="1"/>
</dbReference>
<proteinExistence type="predicted"/>
<dbReference type="SUPFAM" id="SSF55874">
    <property type="entry name" value="ATPase domain of HSP90 chaperone/DNA topoisomerase II/histidine kinase"/>
    <property type="match status" value="1"/>
</dbReference>
<dbReference type="InterPro" id="IPR003661">
    <property type="entry name" value="HisK_dim/P_dom"/>
</dbReference>
<dbReference type="InterPro" id="IPR003594">
    <property type="entry name" value="HATPase_dom"/>
</dbReference>
<keyword evidence="3" id="KW-0597">Phosphoprotein</keyword>
<evidence type="ECO:0000259" key="10">
    <source>
        <dbReference type="PROSITE" id="PS50112"/>
    </source>
</evidence>
<dbReference type="InterPro" id="IPR000014">
    <property type="entry name" value="PAS"/>
</dbReference>
<dbReference type="AlphaFoldDB" id="A0A143H962"/>
<dbReference type="RefSeq" id="WP_066784939.1">
    <property type="nucleotide sequence ID" value="NZ_CP014806.1"/>
</dbReference>
<dbReference type="PANTHER" id="PTHR43065:SF10">
    <property type="entry name" value="PEROXIDE STRESS-ACTIVATED HISTIDINE KINASE MAK3"/>
    <property type="match status" value="1"/>
</dbReference>
<dbReference type="PROSITE" id="PS50112">
    <property type="entry name" value="PAS"/>
    <property type="match status" value="1"/>
</dbReference>
<evidence type="ECO:0000256" key="7">
    <source>
        <dbReference type="ARBA" id="ARBA00022840"/>
    </source>
</evidence>
<keyword evidence="6" id="KW-0418">Kinase</keyword>
<keyword evidence="5" id="KW-0547">Nucleotide-binding</keyword>
<dbReference type="InterPro" id="IPR035965">
    <property type="entry name" value="PAS-like_dom_sf"/>
</dbReference>
<dbReference type="Proteomes" id="UP000076021">
    <property type="component" value="Chromosome"/>
</dbReference>
<reference evidence="12" key="2">
    <citation type="submission" date="2016-03" db="EMBL/GenBank/DDBJ databases">
        <authorList>
            <person name="Ploux O."/>
        </authorList>
    </citation>
    <scope>NUCLEOTIDE SEQUENCE [LARGE SCALE GENOMIC DNA]</scope>
    <source>
        <strain evidence="12">PP9</strain>
    </source>
</reference>
<dbReference type="SMART" id="SM00387">
    <property type="entry name" value="HATPase_c"/>
    <property type="match status" value="1"/>
</dbReference>
<dbReference type="PANTHER" id="PTHR43065">
    <property type="entry name" value="SENSOR HISTIDINE KINASE"/>
    <property type="match status" value="1"/>
</dbReference>
<dbReference type="KEGG" id="rst:ATY39_01750"/>
<evidence type="ECO:0000256" key="1">
    <source>
        <dbReference type="ARBA" id="ARBA00000085"/>
    </source>
</evidence>
<dbReference type="EC" id="2.7.13.3" evidence="2"/>
<keyword evidence="7" id="KW-0067">ATP-binding</keyword>
<keyword evidence="4" id="KW-0808">Transferase</keyword>
<evidence type="ECO:0000256" key="5">
    <source>
        <dbReference type="ARBA" id="ARBA00022741"/>
    </source>
</evidence>